<keyword evidence="1" id="KW-0732">Signal</keyword>
<comment type="caution">
    <text evidence="2">The sequence shown here is derived from an EMBL/GenBank/DDBJ whole genome shotgun (WGS) entry which is preliminary data.</text>
</comment>
<dbReference type="EMBL" id="JACIFO010000002">
    <property type="protein sequence ID" value="MBB4118275.1"/>
    <property type="molecule type" value="Genomic_DNA"/>
</dbReference>
<accession>A0A840EME0</accession>
<dbReference type="RefSeq" id="WP_183476111.1">
    <property type="nucleotide sequence ID" value="NZ_JACIFO010000002.1"/>
</dbReference>
<protein>
    <submittedName>
        <fullName evidence="2">Antitoxin component YwqK of YwqJK toxin-antitoxin module</fullName>
    </submittedName>
</protein>
<evidence type="ECO:0000256" key="1">
    <source>
        <dbReference type="SAM" id="SignalP"/>
    </source>
</evidence>
<organism evidence="2 3">
    <name type="scientific">Mesonia hippocampi</name>
    <dbReference type="NCBI Taxonomy" id="1628250"/>
    <lineage>
        <taxon>Bacteria</taxon>
        <taxon>Pseudomonadati</taxon>
        <taxon>Bacteroidota</taxon>
        <taxon>Flavobacteriia</taxon>
        <taxon>Flavobacteriales</taxon>
        <taxon>Flavobacteriaceae</taxon>
        <taxon>Mesonia</taxon>
    </lineage>
</organism>
<name>A0A840EME0_9FLAO</name>
<evidence type="ECO:0000313" key="2">
    <source>
        <dbReference type="EMBL" id="MBB4118275.1"/>
    </source>
</evidence>
<dbReference type="Proteomes" id="UP000553034">
    <property type="component" value="Unassembled WGS sequence"/>
</dbReference>
<gene>
    <name evidence="2" type="ORF">GGR32_000549</name>
</gene>
<reference evidence="2 3" key="1">
    <citation type="submission" date="2020-08" db="EMBL/GenBank/DDBJ databases">
        <title>Genomic Encyclopedia of Type Strains, Phase IV (KMG-IV): sequencing the most valuable type-strain genomes for metagenomic binning, comparative biology and taxonomic classification.</title>
        <authorList>
            <person name="Goeker M."/>
        </authorList>
    </citation>
    <scope>NUCLEOTIDE SEQUENCE [LARGE SCALE GENOMIC DNA]</scope>
    <source>
        <strain evidence="2 3">DSM 29568</strain>
    </source>
</reference>
<feature type="chain" id="PRO_5032420148" evidence="1">
    <location>
        <begin position="19"/>
        <end position="117"/>
    </location>
</feature>
<dbReference type="AlphaFoldDB" id="A0A840EME0"/>
<proteinExistence type="predicted"/>
<sequence length="117" mass="13362">MKKIMFVFALLSVALVTAQENKPVFEEQGGYVKGTFFYDNGNVLQEGTYKDGKLDGKWVMYDVQGNKKAMGFYRAGQKVGKWFFWEEKALTEIDYTDNQIAAVLSWKNAEPVIVSKQ</sequence>
<feature type="signal peptide" evidence="1">
    <location>
        <begin position="1"/>
        <end position="18"/>
    </location>
</feature>
<dbReference type="SUPFAM" id="SSF82185">
    <property type="entry name" value="Histone H3 K4-specific methyltransferase SET7/9 N-terminal domain"/>
    <property type="match status" value="1"/>
</dbReference>
<dbReference type="Gene3D" id="2.20.110.10">
    <property type="entry name" value="Histone H3 K4-specific methyltransferase SET7/9 N-terminal domain"/>
    <property type="match status" value="1"/>
</dbReference>
<evidence type="ECO:0000313" key="3">
    <source>
        <dbReference type="Proteomes" id="UP000553034"/>
    </source>
</evidence>
<keyword evidence="3" id="KW-1185">Reference proteome</keyword>